<gene>
    <name evidence="2" type="ORF">A7U43_22165</name>
</gene>
<name>A0A172UWF0_9MYCO</name>
<feature type="domain" description="Restriction endonuclease type II-like" evidence="1">
    <location>
        <begin position="204"/>
        <end position="281"/>
    </location>
</feature>
<accession>A0A172UWF0</accession>
<reference evidence="2 3" key="1">
    <citation type="submission" date="2016-05" db="EMBL/GenBank/DDBJ databases">
        <title>Complete genome sequence of a phthalic acid esters degrading Mycobacterium sp. YC-RL4.</title>
        <authorList>
            <person name="Ren L."/>
            <person name="Fan S."/>
            <person name="Ruth N."/>
            <person name="Jia Y."/>
            <person name="Wang J."/>
            <person name="Qiao C."/>
        </authorList>
    </citation>
    <scope>NUCLEOTIDE SEQUENCE [LARGE SCALE GENOMIC DNA]</scope>
    <source>
        <strain evidence="2 3">YC-RL4</strain>
    </source>
</reference>
<evidence type="ECO:0000313" key="3">
    <source>
        <dbReference type="Proteomes" id="UP000077143"/>
    </source>
</evidence>
<dbReference type="InterPro" id="IPR011335">
    <property type="entry name" value="Restrct_endonuc-II-like"/>
</dbReference>
<dbReference type="RefSeq" id="WP_068003427.1">
    <property type="nucleotide sequence ID" value="NZ_CP015596.1"/>
</dbReference>
<evidence type="ECO:0000313" key="2">
    <source>
        <dbReference type="EMBL" id="ANE83154.1"/>
    </source>
</evidence>
<dbReference type="OrthoDB" id="3173471at2"/>
<dbReference type="KEGG" id="madi:A7U43_22165"/>
<protein>
    <recommendedName>
        <fullName evidence="1">Restriction endonuclease type II-like domain-containing protein</fullName>
    </recommendedName>
</protein>
<evidence type="ECO:0000259" key="1">
    <source>
        <dbReference type="Pfam" id="PF18741"/>
    </source>
</evidence>
<dbReference type="AlphaFoldDB" id="A0A172UWF0"/>
<dbReference type="InterPro" id="IPR049468">
    <property type="entry name" value="Restrct_endonuc-II-like_dom"/>
</dbReference>
<organism evidence="2 3">
    <name type="scientific">Mycobacterium adipatum</name>
    <dbReference type="NCBI Taxonomy" id="1682113"/>
    <lineage>
        <taxon>Bacteria</taxon>
        <taxon>Bacillati</taxon>
        <taxon>Actinomycetota</taxon>
        <taxon>Actinomycetes</taxon>
        <taxon>Mycobacteriales</taxon>
        <taxon>Mycobacteriaceae</taxon>
        <taxon>Mycobacterium</taxon>
    </lineage>
</organism>
<keyword evidence="3" id="KW-1185">Reference proteome</keyword>
<sequence length="298" mass="33381">MNPVDWPFRGPEAVSDGTLTFRELRRFNRAIYPAVWIPRDTALSPQELARAAWLWSDRRGVVSGLSASALLGAKWIDAGERAEIIHSNRRPPAGLIVRSDTLAPGETTEVSGMQVTNPARTAFDLGRRLKLRAGVQRVDALISATRVQVADVHAVARQHPGARGLRQLRETLDIVDGGSESPYESLTRLVLVRAGFPRPVTQIRVYDRYGIALARLDMGWPEYRIAVEFDGAQHWTDPEQRDRDIERHAALEAQRWIVIRISAGLLHTHRGAFLDRVHAALLSRGCPPFEYSGDDCRY</sequence>
<dbReference type="SUPFAM" id="SSF52980">
    <property type="entry name" value="Restriction endonuclease-like"/>
    <property type="match status" value="1"/>
</dbReference>
<dbReference type="Proteomes" id="UP000077143">
    <property type="component" value="Chromosome"/>
</dbReference>
<dbReference type="Pfam" id="PF18741">
    <property type="entry name" value="MTES_1575"/>
    <property type="match status" value="1"/>
</dbReference>
<dbReference type="Gene3D" id="3.40.960.10">
    <property type="entry name" value="VSR Endonuclease"/>
    <property type="match status" value="1"/>
</dbReference>
<dbReference type="EMBL" id="CP015596">
    <property type="protein sequence ID" value="ANE83154.1"/>
    <property type="molecule type" value="Genomic_DNA"/>
</dbReference>
<proteinExistence type="predicted"/>
<dbReference type="STRING" id="1682113.A7U43_22165"/>